<dbReference type="Gene3D" id="3.40.1350.10">
    <property type="match status" value="1"/>
</dbReference>
<dbReference type="InterPro" id="IPR059049">
    <property type="entry name" value="TSEN34_N"/>
</dbReference>
<proteinExistence type="inferred from homology"/>
<dbReference type="Pfam" id="PF26577">
    <property type="entry name" value="TSEN34_N"/>
    <property type="match status" value="1"/>
</dbReference>
<feature type="active site" evidence="6">
    <location>
        <position position="138"/>
    </location>
</feature>
<dbReference type="FunCoup" id="S2J5Q3">
    <property type="interactions" value="59"/>
</dbReference>
<gene>
    <name evidence="9" type="ORF">HMPREF1544_09703</name>
</gene>
<comment type="catalytic activity">
    <reaction evidence="5">
        <text>pretRNA = a 3'-half-tRNA molecule with a 5'-OH end + a 5'-half-tRNA molecule with a 2',3'-cyclic phosphate end + an intron with a 2',3'-cyclic phosphate and a 5'-hydroxyl terminus.</text>
        <dbReference type="EC" id="4.6.1.16"/>
    </reaction>
</comment>
<keyword evidence="4" id="KW-0456">Lyase</keyword>
<evidence type="ECO:0000313" key="9">
    <source>
        <dbReference type="EMBL" id="EPB83542.1"/>
    </source>
</evidence>
<sequence>MTDKIGIKKLGDKYFVFDAKDVEQLRTNYRIVGALNGTLPQFPLQNTFYGLPLILLPEEVELLVNRGWAHIIEKPSKATSSTTMMHNKEPHVTTIVQKQTRLNADVFDFFWSQGYYITSGIKFGGQFLLYPNDPMCVHSEYIVSVKQTKDQDILPLELIGMGRTATNVRKTFVIVAAEQEEEDHEQEQEQEQEQQETNQMVCYSIEWAGF</sequence>
<dbReference type="InParanoid" id="S2J5Q3"/>
<evidence type="ECO:0000256" key="6">
    <source>
        <dbReference type="PIRSR" id="PIRSR017250-50"/>
    </source>
</evidence>
<feature type="active site" evidence="6">
    <location>
        <position position="130"/>
    </location>
</feature>
<dbReference type="VEuPathDB" id="FungiDB:HMPREF1544_09703"/>
<dbReference type="STRING" id="1220926.S2J5Q3"/>
<feature type="domain" description="TSEN34 N-terminal" evidence="8">
    <location>
        <begin position="5"/>
        <end position="73"/>
    </location>
</feature>
<dbReference type="InterPro" id="IPR036167">
    <property type="entry name" value="tRNA_intron_Endo_cat-like_sf"/>
</dbReference>
<feature type="active site" evidence="6">
    <location>
        <position position="170"/>
    </location>
</feature>
<dbReference type="Pfam" id="PF01974">
    <property type="entry name" value="tRNA_int_endo"/>
    <property type="match status" value="1"/>
</dbReference>
<dbReference type="EMBL" id="KE124067">
    <property type="protein sequence ID" value="EPB83542.1"/>
    <property type="molecule type" value="Genomic_DNA"/>
</dbReference>
<evidence type="ECO:0000256" key="2">
    <source>
        <dbReference type="ARBA" id="ARBA00012573"/>
    </source>
</evidence>
<dbReference type="AlphaFoldDB" id="S2J5Q3"/>
<dbReference type="SUPFAM" id="SSF53032">
    <property type="entry name" value="tRNA-intron endonuclease catalytic domain-like"/>
    <property type="match status" value="1"/>
</dbReference>
<evidence type="ECO:0000256" key="4">
    <source>
        <dbReference type="ARBA" id="ARBA00023239"/>
    </source>
</evidence>
<dbReference type="InterPro" id="IPR006677">
    <property type="entry name" value="tRNA_intron_Endonuc_cat-like"/>
</dbReference>
<dbReference type="PIRSF" id="PIRSF017250">
    <property type="entry name" value="tRNA_splic_SEN34"/>
    <property type="match status" value="1"/>
</dbReference>
<name>S2J5Q3_MUCC1</name>
<organism evidence="9 10">
    <name type="scientific">Mucor circinelloides f. circinelloides (strain 1006PhL)</name>
    <name type="common">Mucormycosis agent</name>
    <name type="synonym">Calyptromyces circinelloides</name>
    <dbReference type="NCBI Taxonomy" id="1220926"/>
    <lineage>
        <taxon>Eukaryota</taxon>
        <taxon>Fungi</taxon>
        <taxon>Fungi incertae sedis</taxon>
        <taxon>Mucoromycota</taxon>
        <taxon>Mucoromycotina</taxon>
        <taxon>Mucoromycetes</taxon>
        <taxon>Mucorales</taxon>
        <taxon>Mucorineae</taxon>
        <taxon>Mucoraceae</taxon>
        <taxon>Mucor</taxon>
    </lineage>
</organism>
<evidence type="ECO:0000256" key="1">
    <source>
        <dbReference type="ARBA" id="ARBA00008078"/>
    </source>
</evidence>
<dbReference type="CDD" id="cd22363">
    <property type="entry name" value="tRNA-intron_lyase_C"/>
    <property type="match status" value="1"/>
</dbReference>
<evidence type="ECO:0000259" key="7">
    <source>
        <dbReference type="Pfam" id="PF01974"/>
    </source>
</evidence>
<dbReference type="PANTHER" id="PTHR13070:SF0">
    <property type="entry name" value="TRNA-SPLICING ENDONUCLEASE SUBUNIT SEN34"/>
    <property type="match status" value="1"/>
</dbReference>
<dbReference type="GO" id="GO:0000379">
    <property type="term" value="P:tRNA-type intron splice site recognition and cleavage"/>
    <property type="evidence" value="ECO:0007669"/>
    <property type="project" value="InterPro"/>
</dbReference>
<keyword evidence="3" id="KW-0819">tRNA processing</keyword>
<evidence type="ECO:0000256" key="3">
    <source>
        <dbReference type="ARBA" id="ARBA00022694"/>
    </source>
</evidence>
<dbReference type="eggNOG" id="KOG4133">
    <property type="taxonomic scope" value="Eukaryota"/>
</dbReference>
<comment type="similarity">
    <text evidence="1">Belongs to the tRNA-intron endonuclease family.</text>
</comment>
<keyword evidence="10" id="KW-1185">Reference proteome</keyword>
<protein>
    <recommendedName>
        <fullName evidence="2">tRNA-intron lyase</fullName>
        <ecNumber evidence="2">4.6.1.16</ecNumber>
    </recommendedName>
</protein>
<dbReference type="OrthoDB" id="48041at2759"/>
<dbReference type="PANTHER" id="PTHR13070">
    <property type="entry name" value="TRNA-SPLICING ENDONUCLEASE SUBUNIT SEN34-RELATED"/>
    <property type="match status" value="1"/>
</dbReference>
<dbReference type="OMA" id="CYSIEWA"/>
<dbReference type="InterPro" id="IPR011856">
    <property type="entry name" value="tRNA_endonuc-like_dom_sf"/>
</dbReference>
<dbReference type="GO" id="GO:0000214">
    <property type="term" value="C:tRNA-intron endonuclease complex"/>
    <property type="evidence" value="ECO:0007669"/>
    <property type="project" value="InterPro"/>
</dbReference>
<dbReference type="GO" id="GO:0003676">
    <property type="term" value="F:nucleic acid binding"/>
    <property type="evidence" value="ECO:0007669"/>
    <property type="project" value="InterPro"/>
</dbReference>
<evidence type="ECO:0000313" key="10">
    <source>
        <dbReference type="Proteomes" id="UP000014254"/>
    </source>
</evidence>
<dbReference type="Proteomes" id="UP000014254">
    <property type="component" value="Unassembled WGS sequence"/>
</dbReference>
<feature type="domain" description="tRNA intron endonuclease catalytic" evidence="7">
    <location>
        <begin position="104"/>
        <end position="181"/>
    </location>
</feature>
<accession>S2J5Q3</accession>
<dbReference type="InterPro" id="IPR016690">
    <property type="entry name" value="TSEN34"/>
</dbReference>
<reference evidence="10" key="1">
    <citation type="submission" date="2013-05" db="EMBL/GenBank/DDBJ databases">
        <title>The Genome sequence of Mucor circinelloides f. circinelloides 1006PhL.</title>
        <authorList>
            <consortium name="The Broad Institute Genomics Platform"/>
            <person name="Cuomo C."/>
            <person name="Earl A."/>
            <person name="Findley K."/>
            <person name="Lee S.C."/>
            <person name="Walker B."/>
            <person name="Young S."/>
            <person name="Zeng Q."/>
            <person name="Gargeya S."/>
            <person name="Fitzgerald M."/>
            <person name="Haas B."/>
            <person name="Abouelleil A."/>
            <person name="Allen A.W."/>
            <person name="Alvarado L."/>
            <person name="Arachchi H.M."/>
            <person name="Berlin A.M."/>
            <person name="Chapman S.B."/>
            <person name="Gainer-Dewar J."/>
            <person name="Goldberg J."/>
            <person name="Griggs A."/>
            <person name="Gujja S."/>
            <person name="Hansen M."/>
            <person name="Howarth C."/>
            <person name="Imamovic A."/>
            <person name="Ireland A."/>
            <person name="Larimer J."/>
            <person name="McCowan C."/>
            <person name="Murphy C."/>
            <person name="Pearson M."/>
            <person name="Poon T.W."/>
            <person name="Priest M."/>
            <person name="Roberts A."/>
            <person name="Saif S."/>
            <person name="Shea T."/>
            <person name="Sisk P."/>
            <person name="Sykes S."/>
            <person name="Wortman J."/>
            <person name="Nusbaum C."/>
            <person name="Birren B."/>
        </authorList>
    </citation>
    <scope>NUCLEOTIDE SEQUENCE [LARGE SCALE GENOMIC DNA]</scope>
    <source>
        <strain evidence="10">1006PhL</strain>
    </source>
</reference>
<evidence type="ECO:0000256" key="5">
    <source>
        <dbReference type="ARBA" id="ARBA00034031"/>
    </source>
</evidence>
<dbReference type="EC" id="4.6.1.16" evidence="2"/>
<dbReference type="GO" id="GO:0000213">
    <property type="term" value="F:tRNA-intron lyase activity"/>
    <property type="evidence" value="ECO:0007669"/>
    <property type="project" value="UniProtKB-EC"/>
</dbReference>
<evidence type="ECO:0000259" key="8">
    <source>
        <dbReference type="Pfam" id="PF26577"/>
    </source>
</evidence>